<dbReference type="HOGENOM" id="CLU_2173388_0_0_1"/>
<proteinExistence type="predicted"/>
<dbReference type="EMBL" id="AMQN01009597">
    <property type="status" value="NOT_ANNOTATED_CDS"/>
    <property type="molecule type" value="Genomic_DNA"/>
</dbReference>
<reference evidence="2" key="3">
    <citation type="submission" date="2015-06" db="UniProtKB">
        <authorList>
            <consortium name="EnsemblMetazoa"/>
        </authorList>
    </citation>
    <scope>IDENTIFICATION</scope>
</reference>
<dbReference type="PANTHER" id="PTHR31389:SF4">
    <property type="entry name" value="LD39211P"/>
    <property type="match status" value="1"/>
</dbReference>
<dbReference type="PANTHER" id="PTHR31389">
    <property type="entry name" value="LD39211P"/>
    <property type="match status" value="1"/>
</dbReference>
<dbReference type="EMBL" id="KB305767">
    <property type="protein sequence ID" value="ELU00683.1"/>
    <property type="molecule type" value="Genomic_DNA"/>
</dbReference>
<dbReference type="OMA" id="MEILKWW"/>
<accession>R7UA39</accession>
<protein>
    <submittedName>
        <fullName evidence="1 2">Uncharacterized protein</fullName>
    </submittedName>
</protein>
<gene>
    <name evidence="1" type="ORF">CAPTEDRAFT_125666</name>
</gene>
<dbReference type="OrthoDB" id="5954868at2759"/>
<name>R7UA39_CAPTE</name>
<reference evidence="1 3" key="2">
    <citation type="journal article" date="2013" name="Nature">
        <title>Insights into bilaterian evolution from three spiralian genomes.</title>
        <authorList>
            <person name="Simakov O."/>
            <person name="Marletaz F."/>
            <person name="Cho S.J."/>
            <person name="Edsinger-Gonzales E."/>
            <person name="Havlak P."/>
            <person name="Hellsten U."/>
            <person name="Kuo D.H."/>
            <person name="Larsson T."/>
            <person name="Lv J."/>
            <person name="Arendt D."/>
            <person name="Savage R."/>
            <person name="Osoegawa K."/>
            <person name="de Jong P."/>
            <person name="Grimwood J."/>
            <person name="Chapman J.A."/>
            <person name="Shapiro H."/>
            <person name="Aerts A."/>
            <person name="Otillar R.P."/>
            <person name="Terry A.Y."/>
            <person name="Boore J.L."/>
            <person name="Grigoriev I.V."/>
            <person name="Lindberg D.R."/>
            <person name="Seaver E.C."/>
            <person name="Weisblat D.A."/>
            <person name="Putnam N.H."/>
            <person name="Rokhsar D.S."/>
        </authorList>
    </citation>
    <scope>NUCLEOTIDE SEQUENCE</scope>
    <source>
        <strain evidence="1 3">I ESC-2004</strain>
    </source>
</reference>
<evidence type="ECO:0000313" key="3">
    <source>
        <dbReference type="Proteomes" id="UP000014760"/>
    </source>
</evidence>
<evidence type="ECO:0000313" key="1">
    <source>
        <dbReference type="EMBL" id="ELU00683.1"/>
    </source>
</evidence>
<dbReference type="AlphaFoldDB" id="R7UA39"/>
<sequence length="110" mass="13023">MASAGVLFIRNTPRIYWGIMYWWFLCALEEDCIAPKNAQLECLISEEAGKERPGTYHHCHRFDQSALNVLLANYFQFDRSKYLPKYVTRRALIDGLERRVTHRNNLQRCL</sequence>
<dbReference type="EnsemblMetazoa" id="CapteT125666">
    <property type="protein sequence ID" value="CapteP125666"/>
    <property type="gene ID" value="CapteG125666"/>
</dbReference>
<evidence type="ECO:0000313" key="2">
    <source>
        <dbReference type="EnsemblMetazoa" id="CapteP125666"/>
    </source>
</evidence>
<reference evidence="3" key="1">
    <citation type="submission" date="2012-12" db="EMBL/GenBank/DDBJ databases">
        <authorList>
            <person name="Hellsten U."/>
            <person name="Grimwood J."/>
            <person name="Chapman J.A."/>
            <person name="Shapiro H."/>
            <person name="Aerts A."/>
            <person name="Otillar R.P."/>
            <person name="Terry A.Y."/>
            <person name="Boore J.L."/>
            <person name="Simakov O."/>
            <person name="Marletaz F."/>
            <person name="Cho S.-J."/>
            <person name="Edsinger-Gonzales E."/>
            <person name="Havlak P."/>
            <person name="Kuo D.-H."/>
            <person name="Larsson T."/>
            <person name="Lv J."/>
            <person name="Arendt D."/>
            <person name="Savage R."/>
            <person name="Osoegawa K."/>
            <person name="de Jong P."/>
            <person name="Lindberg D.R."/>
            <person name="Seaver E.C."/>
            <person name="Weisblat D.A."/>
            <person name="Putnam N.H."/>
            <person name="Grigoriev I.V."/>
            <person name="Rokhsar D.S."/>
        </authorList>
    </citation>
    <scope>NUCLEOTIDE SEQUENCE</scope>
    <source>
        <strain evidence="3">I ESC-2004</strain>
    </source>
</reference>
<dbReference type="Proteomes" id="UP000014760">
    <property type="component" value="Unassembled WGS sequence"/>
</dbReference>
<organism evidence="1">
    <name type="scientific">Capitella teleta</name>
    <name type="common">Polychaete worm</name>
    <dbReference type="NCBI Taxonomy" id="283909"/>
    <lineage>
        <taxon>Eukaryota</taxon>
        <taxon>Metazoa</taxon>
        <taxon>Spiralia</taxon>
        <taxon>Lophotrochozoa</taxon>
        <taxon>Annelida</taxon>
        <taxon>Polychaeta</taxon>
        <taxon>Sedentaria</taxon>
        <taxon>Scolecida</taxon>
        <taxon>Capitellidae</taxon>
        <taxon>Capitella</taxon>
    </lineage>
</organism>
<keyword evidence="3" id="KW-1185">Reference proteome</keyword>